<accession>A0A2G5F184</accession>
<evidence type="ECO:0008006" key="9">
    <source>
        <dbReference type="Google" id="ProtNLM"/>
    </source>
</evidence>
<dbReference type="Pfam" id="PF05938">
    <property type="entry name" value="Self-incomp_S1"/>
    <property type="match status" value="1"/>
</dbReference>
<keyword evidence="3" id="KW-0713">Self-incompatibility</keyword>
<keyword evidence="4" id="KW-0964">Secreted</keyword>
<dbReference type="EMBL" id="KZ305019">
    <property type="protein sequence ID" value="PIA61729.1"/>
    <property type="molecule type" value="Genomic_DNA"/>
</dbReference>
<feature type="signal peptide" evidence="6">
    <location>
        <begin position="1"/>
        <end position="26"/>
    </location>
</feature>
<evidence type="ECO:0000256" key="5">
    <source>
        <dbReference type="ARBA" id="ARBA00022729"/>
    </source>
</evidence>
<feature type="chain" id="PRO_5043534278" description="S-protein homolog" evidence="6">
    <location>
        <begin position="27"/>
        <end position="77"/>
    </location>
</feature>
<reference evidence="7 8" key="1">
    <citation type="submission" date="2017-09" db="EMBL/GenBank/DDBJ databases">
        <title>WGS assembly of Aquilegia coerulea Goldsmith.</title>
        <authorList>
            <person name="Hodges S."/>
            <person name="Kramer E."/>
            <person name="Nordborg M."/>
            <person name="Tomkins J."/>
            <person name="Borevitz J."/>
            <person name="Derieg N."/>
            <person name="Yan J."/>
            <person name="Mihaltcheva S."/>
            <person name="Hayes R.D."/>
            <person name="Rokhsar D."/>
        </authorList>
    </citation>
    <scope>NUCLEOTIDE SEQUENCE [LARGE SCALE GENOMIC DNA]</scope>
    <source>
        <strain evidence="8">cv. Goldsmith</strain>
    </source>
</reference>
<comment type="similarity">
    <text evidence="2">Belongs to the plant self-incompatibility (S1) protein family.</text>
</comment>
<sequence length="77" mass="8864">MSSLNPNEYGFRLALILMVFASYSCSMQPLDKVYVQVHNSLAPNHNLDVHCKLKNDDLGFHTLAYSQVFSLHFRVNY</sequence>
<evidence type="ECO:0000256" key="3">
    <source>
        <dbReference type="ARBA" id="ARBA00022471"/>
    </source>
</evidence>
<evidence type="ECO:0000256" key="2">
    <source>
        <dbReference type="ARBA" id="ARBA00005581"/>
    </source>
</evidence>
<organism evidence="7 8">
    <name type="scientific">Aquilegia coerulea</name>
    <name type="common">Rocky mountain columbine</name>
    <dbReference type="NCBI Taxonomy" id="218851"/>
    <lineage>
        <taxon>Eukaryota</taxon>
        <taxon>Viridiplantae</taxon>
        <taxon>Streptophyta</taxon>
        <taxon>Embryophyta</taxon>
        <taxon>Tracheophyta</taxon>
        <taxon>Spermatophyta</taxon>
        <taxon>Magnoliopsida</taxon>
        <taxon>Ranunculales</taxon>
        <taxon>Ranunculaceae</taxon>
        <taxon>Thalictroideae</taxon>
        <taxon>Aquilegia</taxon>
    </lineage>
</organism>
<name>A0A2G5F184_AQUCA</name>
<proteinExistence type="inferred from homology"/>
<evidence type="ECO:0000256" key="4">
    <source>
        <dbReference type="ARBA" id="ARBA00022525"/>
    </source>
</evidence>
<dbReference type="InParanoid" id="A0A2G5F184"/>
<evidence type="ECO:0000313" key="8">
    <source>
        <dbReference type="Proteomes" id="UP000230069"/>
    </source>
</evidence>
<evidence type="ECO:0000256" key="6">
    <source>
        <dbReference type="SAM" id="SignalP"/>
    </source>
</evidence>
<keyword evidence="8" id="KW-1185">Reference proteome</keyword>
<evidence type="ECO:0000313" key="7">
    <source>
        <dbReference type="EMBL" id="PIA61729.1"/>
    </source>
</evidence>
<comment type="subcellular location">
    <subcellularLocation>
        <location evidence="1">Secreted</location>
    </subcellularLocation>
</comment>
<protein>
    <recommendedName>
        <fullName evidence="9">S-protein homolog</fullName>
    </recommendedName>
</protein>
<dbReference type="GO" id="GO:0005576">
    <property type="term" value="C:extracellular region"/>
    <property type="evidence" value="ECO:0007669"/>
    <property type="project" value="UniProtKB-SubCell"/>
</dbReference>
<dbReference type="InterPro" id="IPR010264">
    <property type="entry name" value="Self-incomp_S1"/>
</dbReference>
<evidence type="ECO:0000256" key="1">
    <source>
        <dbReference type="ARBA" id="ARBA00004613"/>
    </source>
</evidence>
<gene>
    <name evidence="7" type="ORF">AQUCO_00200014v1</name>
</gene>
<dbReference type="GO" id="GO:0060320">
    <property type="term" value="P:rejection of self pollen"/>
    <property type="evidence" value="ECO:0007669"/>
    <property type="project" value="UniProtKB-KW"/>
</dbReference>
<dbReference type="AlphaFoldDB" id="A0A2G5F184"/>
<dbReference type="Proteomes" id="UP000230069">
    <property type="component" value="Unassembled WGS sequence"/>
</dbReference>
<dbReference type="OrthoDB" id="1727555at2759"/>
<keyword evidence="5 6" id="KW-0732">Signal</keyword>